<reference evidence="1 2" key="1">
    <citation type="submission" date="2019-05" db="EMBL/GenBank/DDBJ databases">
        <title>OXA-830, a novel chromosomally encoded expanded-spectrum class D beta-lactamase in Aeromonas simiae.</title>
        <authorList>
            <person name="Zhou W."/>
            <person name="Chen Q."/>
        </authorList>
    </citation>
    <scope>NUCLEOTIDE SEQUENCE [LARGE SCALE GENOMIC DNA]</scope>
    <source>
        <strain evidence="1 2">A6</strain>
    </source>
</reference>
<evidence type="ECO:0008006" key="3">
    <source>
        <dbReference type="Google" id="ProtNLM"/>
    </source>
</evidence>
<evidence type="ECO:0000313" key="1">
    <source>
        <dbReference type="EMBL" id="QFI53465.1"/>
    </source>
</evidence>
<name>A0A5J6WVW7_9GAMM</name>
<protein>
    <recommendedName>
        <fullName evidence="3">2-hydroxyacyl-CoA dehydratase</fullName>
    </recommendedName>
</protein>
<dbReference type="AlphaFoldDB" id="A0A5J6WVW7"/>
<dbReference type="RefSeq" id="WP_193003076.1">
    <property type="nucleotide sequence ID" value="NZ_CP040449.1"/>
</dbReference>
<sequence length="151" mass="17148">MRFQQIKDLLLYIEQVHQMLSRLYGRLERQADAERSRLLLAYLRGREDAATGQLHEYASQLGESVAETWLEQGISHDMLATINSTTLPADMDGEAIIALVTGFERQLTEELSRMARECPTDGTAALLDALASLEQQRLTRFVHGVHRFDDM</sequence>
<keyword evidence="2" id="KW-1185">Reference proteome</keyword>
<dbReference type="KEGG" id="asim:FE240_01335"/>
<organism evidence="1 2">
    <name type="scientific">Aeromonas simiae</name>
    <dbReference type="NCBI Taxonomy" id="218936"/>
    <lineage>
        <taxon>Bacteria</taxon>
        <taxon>Pseudomonadati</taxon>
        <taxon>Pseudomonadota</taxon>
        <taxon>Gammaproteobacteria</taxon>
        <taxon>Aeromonadales</taxon>
        <taxon>Aeromonadaceae</taxon>
        <taxon>Aeromonas</taxon>
    </lineage>
</organism>
<accession>A0A5J6WVW7</accession>
<evidence type="ECO:0000313" key="2">
    <source>
        <dbReference type="Proteomes" id="UP000594034"/>
    </source>
</evidence>
<gene>
    <name evidence="1" type="ORF">FE240_01335</name>
</gene>
<dbReference type="Proteomes" id="UP000594034">
    <property type="component" value="Chromosome"/>
</dbReference>
<proteinExistence type="predicted"/>
<dbReference type="EMBL" id="CP040449">
    <property type="protein sequence ID" value="QFI53465.1"/>
    <property type="molecule type" value="Genomic_DNA"/>
</dbReference>